<evidence type="ECO:0000313" key="3">
    <source>
        <dbReference type="Proteomes" id="UP000813385"/>
    </source>
</evidence>
<name>A0A8K0TIR8_9PEZI</name>
<dbReference type="Proteomes" id="UP000813385">
    <property type="component" value="Unassembled WGS sequence"/>
</dbReference>
<feature type="region of interest" description="Disordered" evidence="1">
    <location>
        <begin position="1"/>
        <end position="22"/>
    </location>
</feature>
<proteinExistence type="predicted"/>
<feature type="region of interest" description="Disordered" evidence="1">
    <location>
        <begin position="167"/>
        <end position="252"/>
    </location>
</feature>
<gene>
    <name evidence="2" type="ORF">B0T11DRAFT_81914</name>
</gene>
<keyword evidence="3" id="KW-1185">Reference proteome</keyword>
<feature type="compositionally biased region" description="Basic and acidic residues" evidence="1">
    <location>
        <begin position="185"/>
        <end position="201"/>
    </location>
</feature>
<evidence type="ECO:0000313" key="2">
    <source>
        <dbReference type="EMBL" id="KAH7362206.1"/>
    </source>
</evidence>
<dbReference type="AlphaFoldDB" id="A0A8K0TIR8"/>
<dbReference type="EMBL" id="JAGPXD010000003">
    <property type="protein sequence ID" value="KAH7362206.1"/>
    <property type="molecule type" value="Genomic_DNA"/>
</dbReference>
<sequence>MDEDTNEGPTSDASSPFPLEPITASVLRRKERRRRDAIATLGHVTDGCGEIDDYVLLGGLDRGSVVGLSAEDEAIGLRIALQAAARALVRGDAKARQQRAMVVTTQPVPVVLPVLRDAVRLQLLEKGVEEVRVREELRGCLERVVISRVFDLEGLWEVLEDLDAAGKEVSRDEDVVPESSLPTPETKEPEHARQKPPRVEVADSEDEEDFSASSSSPLSSPPASSPREASPIQPPPTIPPNEPPPPTSSLPDMIIITHFSSILATLFARRDPKPAHTALHLLSSHLRHLSRTLASNPLIMLLNSTSSSSSAGAASRPSEKPLDPSLRSVFNPTPVGIPGYRHGAASRRNKPSYGLVFAQLLDVHILCTRAPREAADAERLYAPRPGGEEEAVRYVWVVEVLLDEVGTWEGGGGGLGSRGGGLLMLLGGRLWMRLRGGRRGRGGRFGLWEGLGGRGFDGCLGSLLA</sequence>
<comment type="caution">
    <text evidence="2">The sequence shown here is derived from an EMBL/GenBank/DDBJ whole genome shotgun (WGS) entry which is preliminary data.</text>
</comment>
<evidence type="ECO:0000256" key="1">
    <source>
        <dbReference type="SAM" id="MobiDB-lite"/>
    </source>
</evidence>
<dbReference type="InterPro" id="IPR027417">
    <property type="entry name" value="P-loop_NTPase"/>
</dbReference>
<feature type="region of interest" description="Disordered" evidence="1">
    <location>
        <begin position="307"/>
        <end position="327"/>
    </location>
</feature>
<feature type="compositionally biased region" description="Pro residues" evidence="1">
    <location>
        <begin position="232"/>
        <end position="248"/>
    </location>
</feature>
<feature type="compositionally biased region" description="Low complexity" evidence="1">
    <location>
        <begin position="307"/>
        <end position="316"/>
    </location>
</feature>
<dbReference type="OrthoDB" id="336321at2759"/>
<protein>
    <submittedName>
        <fullName evidence="2">Uncharacterized protein</fullName>
    </submittedName>
</protein>
<accession>A0A8K0TIR8</accession>
<dbReference type="Gene3D" id="3.40.50.300">
    <property type="entry name" value="P-loop containing nucleotide triphosphate hydrolases"/>
    <property type="match status" value="1"/>
</dbReference>
<reference evidence="2" key="1">
    <citation type="journal article" date="2021" name="Nat. Commun.">
        <title>Genetic determinants of endophytism in the Arabidopsis root mycobiome.</title>
        <authorList>
            <person name="Mesny F."/>
            <person name="Miyauchi S."/>
            <person name="Thiergart T."/>
            <person name="Pickel B."/>
            <person name="Atanasova L."/>
            <person name="Karlsson M."/>
            <person name="Huettel B."/>
            <person name="Barry K.W."/>
            <person name="Haridas S."/>
            <person name="Chen C."/>
            <person name="Bauer D."/>
            <person name="Andreopoulos W."/>
            <person name="Pangilinan J."/>
            <person name="LaButti K."/>
            <person name="Riley R."/>
            <person name="Lipzen A."/>
            <person name="Clum A."/>
            <person name="Drula E."/>
            <person name="Henrissat B."/>
            <person name="Kohler A."/>
            <person name="Grigoriev I.V."/>
            <person name="Martin F.M."/>
            <person name="Hacquard S."/>
        </authorList>
    </citation>
    <scope>NUCLEOTIDE SEQUENCE</scope>
    <source>
        <strain evidence="2">MPI-CAGE-AT-0016</strain>
    </source>
</reference>
<organism evidence="2 3">
    <name type="scientific">Plectosphaerella cucumerina</name>
    <dbReference type="NCBI Taxonomy" id="40658"/>
    <lineage>
        <taxon>Eukaryota</taxon>
        <taxon>Fungi</taxon>
        <taxon>Dikarya</taxon>
        <taxon>Ascomycota</taxon>
        <taxon>Pezizomycotina</taxon>
        <taxon>Sordariomycetes</taxon>
        <taxon>Hypocreomycetidae</taxon>
        <taxon>Glomerellales</taxon>
        <taxon>Plectosphaerellaceae</taxon>
        <taxon>Plectosphaerella</taxon>
    </lineage>
</organism>